<sequence>MLENFKGFIGYSDEEFKNLWENALVVVDTNILIYFYKFSSKQSETLFNILMRLKIEERLWIPHQVALEYFHNYESNMSKQTEGYNSLKEKLLKLNKDAEKAFSTIESSHPYIEISKFKYFIDELKKSIDEVQEKITEEINELPKAEYTEKKVLELMDGIVGHPYTQDKINSIENEGGERYHNEVPPGWEDAKDNNKENIRTYGTLKYTQKYGDLILWNQMIDKAKGDQHSTPIIFITEDKKEDWWEKDKRGIKRPQPNLIHEFLEKTSQKFYMYRIDEFVKYAREYWGDGVPEQEVENFNKELEHIRKSDDKVEEMKRKNAKLMAYRIGVVSSLSKQFKDVQINKLMEYLVEEEKAHFKNELKIAFSENDKAFSTHIYDDAISWALNIASPRIVNKAIDLISTLGTLDYTKANEYRDRMYSEMPDETVPKGIMLLEFVEKLKNEIYELEDDGLPF</sequence>
<name>A0ABW5QDQ3_9BACI</name>
<accession>A0ABW5QDQ3</accession>
<reference evidence="4" key="1">
    <citation type="journal article" date="2019" name="Int. J. Syst. Evol. Microbiol.">
        <title>The Global Catalogue of Microorganisms (GCM) 10K type strain sequencing project: providing services to taxonomists for standard genome sequencing and annotation.</title>
        <authorList>
            <consortium name="The Broad Institute Genomics Platform"/>
            <consortium name="The Broad Institute Genome Sequencing Center for Infectious Disease"/>
            <person name="Wu L."/>
            <person name="Ma J."/>
        </authorList>
    </citation>
    <scope>NUCLEOTIDE SEQUENCE [LARGE SCALE GENOMIC DNA]</scope>
    <source>
        <strain evidence="4">TISTR 1571</strain>
    </source>
</reference>
<dbReference type="RefSeq" id="WP_054753973.1">
    <property type="nucleotide sequence ID" value="NZ_JBHUMZ010000050.1"/>
</dbReference>
<comment type="caution">
    <text evidence="3">The sequence shown here is derived from an EMBL/GenBank/DDBJ whole genome shotgun (WGS) entry which is preliminary data.</text>
</comment>
<evidence type="ECO:0000256" key="1">
    <source>
        <dbReference type="SAM" id="Coils"/>
    </source>
</evidence>
<keyword evidence="4" id="KW-1185">Reference proteome</keyword>
<feature type="coiled-coil region" evidence="1">
    <location>
        <begin position="84"/>
        <end position="141"/>
    </location>
</feature>
<protein>
    <submittedName>
        <fullName evidence="3">PIN-like domain-containing protein</fullName>
    </submittedName>
</protein>
<evidence type="ECO:0000259" key="2">
    <source>
        <dbReference type="Pfam" id="PF18476"/>
    </source>
</evidence>
<dbReference type="Proteomes" id="UP001597452">
    <property type="component" value="Unassembled WGS sequence"/>
</dbReference>
<evidence type="ECO:0000313" key="4">
    <source>
        <dbReference type="Proteomes" id="UP001597452"/>
    </source>
</evidence>
<proteinExistence type="predicted"/>
<feature type="domain" description="PIN like" evidence="2">
    <location>
        <begin position="24"/>
        <end position="259"/>
    </location>
</feature>
<dbReference type="EMBL" id="JBHUMZ010000050">
    <property type="protein sequence ID" value="MFD2640034.1"/>
    <property type="molecule type" value="Genomic_DNA"/>
</dbReference>
<dbReference type="InterPro" id="IPR029060">
    <property type="entry name" value="PIN-like_dom_sf"/>
</dbReference>
<evidence type="ECO:0000313" key="3">
    <source>
        <dbReference type="EMBL" id="MFD2640034.1"/>
    </source>
</evidence>
<dbReference type="Pfam" id="PF18476">
    <property type="entry name" value="PIN_8"/>
    <property type="match status" value="1"/>
</dbReference>
<dbReference type="SUPFAM" id="SSF88723">
    <property type="entry name" value="PIN domain-like"/>
    <property type="match status" value="1"/>
</dbReference>
<organism evidence="3 4">
    <name type="scientific">Piscibacillus salipiscarius</name>
    <dbReference type="NCBI Taxonomy" id="299480"/>
    <lineage>
        <taxon>Bacteria</taxon>
        <taxon>Bacillati</taxon>
        <taxon>Bacillota</taxon>
        <taxon>Bacilli</taxon>
        <taxon>Bacillales</taxon>
        <taxon>Bacillaceae</taxon>
        <taxon>Piscibacillus</taxon>
    </lineage>
</organism>
<keyword evidence="1" id="KW-0175">Coiled coil</keyword>
<dbReference type="InterPro" id="IPR041578">
    <property type="entry name" value="PIN_8"/>
</dbReference>
<gene>
    <name evidence="3" type="ORF">ACFSW4_14285</name>
</gene>